<feature type="transmembrane region" description="Helical" evidence="5">
    <location>
        <begin position="221"/>
        <end position="240"/>
    </location>
</feature>
<dbReference type="Pfam" id="PF07690">
    <property type="entry name" value="MFS_1"/>
    <property type="match status" value="1"/>
</dbReference>
<gene>
    <name evidence="7" type="ORF">FB472_0521</name>
</gene>
<keyword evidence="3 5" id="KW-1133">Transmembrane helix</keyword>
<comment type="caution">
    <text evidence="7">The sequence shown here is derived from an EMBL/GenBank/DDBJ whole genome shotgun (WGS) entry which is preliminary data.</text>
</comment>
<keyword evidence="8" id="KW-1185">Reference proteome</keyword>
<feature type="transmembrane region" description="Helical" evidence="5">
    <location>
        <begin position="260"/>
        <end position="280"/>
    </location>
</feature>
<evidence type="ECO:0000256" key="4">
    <source>
        <dbReference type="ARBA" id="ARBA00023136"/>
    </source>
</evidence>
<evidence type="ECO:0000256" key="3">
    <source>
        <dbReference type="ARBA" id="ARBA00022989"/>
    </source>
</evidence>
<reference evidence="7 8" key="1">
    <citation type="submission" date="2019-06" db="EMBL/GenBank/DDBJ databases">
        <title>Sequencing the genomes of 1000 actinobacteria strains.</title>
        <authorList>
            <person name="Klenk H.-P."/>
        </authorList>
    </citation>
    <scope>NUCLEOTIDE SEQUENCE [LARGE SCALE GENOMIC DNA]</scope>
    <source>
        <strain evidence="7 8">DSM 21947</strain>
    </source>
</reference>
<evidence type="ECO:0000256" key="5">
    <source>
        <dbReference type="SAM" id="Phobius"/>
    </source>
</evidence>
<dbReference type="OrthoDB" id="5317164at2"/>
<comment type="subcellular location">
    <subcellularLocation>
        <location evidence="1">Cell membrane</location>
        <topology evidence="1">Multi-pass membrane protein</topology>
    </subcellularLocation>
</comment>
<name>A0A8H2K4V2_9MICO</name>
<evidence type="ECO:0000256" key="1">
    <source>
        <dbReference type="ARBA" id="ARBA00004651"/>
    </source>
</evidence>
<dbReference type="GO" id="GO:0005886">
    <property type="term" value="C:plasma membrane"/>
    <property type="evidence" value="ECO:0007669"/>
    <property type="project" value="UniProtKB-SubCell"/>
</dbReference>
<dbReference type="EMBL" id="VFRA01000001">
    <property type="protein sequence ID" value="TQO18989.1"/>
    <property type="molecule type" value="Genomic_DNA"/>
</dbReference>
<feature type="transmembrane region" description="Helical" evidence="5">
    <location>
        <begin position="104"/>
        <end position="123"/>
    </location>
</feature>
<dbReference type="Gene3D" id="1.20.1250.20">
    <property type="entry name" value="MFS general substrate transporter like domains"/>
    <property type="match status" value="2"/>
</dbReference>
<dbReference type="Proteomes" id="UP000316560">
    <property type="component" value="Unassembled WGS sequence"/>
</dbReference>
<feature type="transmembrane region" description="Helical" evidence="5">
    <location>
        <begin position="135"/>
        <end position="158"/>
    </location>
</feature>
<keyword evidence="4 5" id="KW-0472">Membrane</keyword>
<dbReference type="InterPro" id="IPR011701">
    <property type="entry name" value="MFS"/>
</dbReference>
<dbReference type="AlphaFoldDB" id="A0A8H2K4V2"/>
<dbReference type="GO" id="GO:0022857">
    <property type="term" value="F:transmembrane transporter activity"/>
    <property type="evidence" value="ECO:0007669"/>
    <property type="project" value="InterPro"/>
</dbReference>
<feature type="transmembrane region" description="Helical" evidence="5">
    <location>
        <begin position="345"/>
        <end position="368"/>
    </location>
</feature>
<feature type="transmembrane region" description="Helical" evidence="5">
    <location>
        <begin position="287"/>
        <end position="307"/>
    </location>
</feature>
<dbReference type="SUPFAM" id="SSF103473">
    <property type="entry name" value="MFS general substrate transporter"/>
    <property type="match status" value="1"/>
</dbReference>
<feature type="transmembrane region" description="Helical" evidence="5">
    <location>
        <begin position="374"/>
        <end position="396"/>
    </location>
</feature>
<protein>
    <submittedName>
        <fullName evidence="7">CP family cyanate transporter-like MFS transporter</fullName>
    </submittedName>
</protein>
<feature type="domain" description="Major facilitator superfamily (MFS) profile" evidence="6">
    <location>
        <begin position="11"/>
        <end position="401"/>
    </location>
</feature>
<dbReference type="RefSeq" id="WP_141989517.1">
    <property type="nucleotide sequence ID" value="NZ_VFRA01000001.1"/>
</dbReference>
<organism evidence="7 8">
    <name type="scientific">Rhodoglobus vestalii</name>
    <dbReference type="NCBI Taxonomy" id="193384"/>
    <lineage>
        <taxon>Bacteria</taxon>
        <taxon>Bacillati</taxon>
        <taxon>Actinomycetota</taxon>
        <taxon>Actinomycetes</taxon>
        <taxon>Micrococcales</taxon>
        <taxon>Microbacteriaceae</taxon>
        <taxon>Rhodoglobus</taxon>
    </lineage>
</organism>
<evidence type="ECO:0000313" key="7">
    <source>
        <dbReference type="EMBL" id="TQO18989.1"/>
    </source>
</evidence>
<dbReference type="InterPro" id="IPR036259">
    <property type="entry name" value="MFS_trans_sf"/>
</dbReference>
<evidence type="ECO:0000313" key="8">
    <source>
        <dbReference type="Proteomes" id="UP000316560"/>
    </source>
</evidence>
<keyword evidence="2 5" id="KW-0812">Transmembrane</keyword>
<dbReference type="PANTHER" id="PTHR23523:SF2">
    <property type="entry name" value="2-NITROIMIDAZOLE TRANSPORTER"/>
    <property type="match status" value="1"/>
</dbReference>
<dbReference type="InterPro" id="IPR020846">
    <property type="entry name" value="MFS_dom"/>
</dbReference>
<feature type="transmembrane region" description="Helical" evidence="5">
    <location>
        <begin position="164"/>
        <end position="187"/>
    </location>
</feature>
<evidence type="ECO:0000259" key="6">
    <source>
        <dbReference type="PROSITE" id="PS50850"/>
    </source>
</evidence>
<sequence length="418" mass="43832">MTTSSRTIWRGRILALLGILFIALNVRTAVAAISPILSVIENDIALTSFGLGVLGMLPPIAFALAGIFAPALARTRGLDASLLIAAIAMVVGSGIRALSDNYLMLALGSIIALGGMGIGNILLPPAVKKYFPDRLATVTGGYVMLISMGAAIPAFFAAPVAEVAGWRVSVSVWAVLALTALVPWLVLSLRGRDSRRAAAREAAVLAAPTSISVWSMVRSRTAWAITIAFAVSSISFYSFFAWLPEILIESANMTNVEAGAMLSLFGLIGIPLGILSPILVSRISNVGLIILAGVVAGAVGFIGLAFAPETLTWLWVLLVGVGSITFPISLVLINLRTRSHEASAALSGFVQSIGYTVAALGPFAVALVRELSGGWVLPLMFLLAASLLGLVSALWLTRPRFVEDELQITPTTSDKLRN</sequence>
<feature type="transmembrane region" description="Helical" evidence="5">
    <location>
        <begin position="313"/>
        <end position="333"/>
    </location>
</feature>
<dbReference type="PANTHER" id="PTHR23523">
    <property type="match status" value="1"/>
</dbReference>
<accession>A0A8H2K4V2</accession>
<dbReference type="PROSITE" id="PS50850">
    <property type="entry name" value="MFS"/>
    <property type="match status" value="1"/>
</dbReference>
<proteinExistence type="predicted"/>
<evidence type="ECO:0000256" key="2">
    <source>
        <dbReference type="ARBA" id="ARBA00022692"/>
    </source>
</evidence>
<feature type="transmembrane region" description="Helical" evidence="5">
    <location>
        <begin position="80"/>
        <end position="98"/>
    </location>
</feature>
<feature type="transmembrane region" description="Helical" evidence="5">
    <location>
        <begin position="47"/>
        <end position="68"/>
    </location>
</feature>
<dbReference type="InterPro" id="IPR052524">
    <property type="entry name" value="MFS_Cyanate_Porter"/>
</dbReference>